<accession>M6FUB8</accession>
<dbReference type="AlphaFoldDB" id="M6FUB8"/>
<comment type="caution">
    <text evidence="1">The sequence shown here is derived from an EMBL/GenBank/DDBJ whole genome shotgun (WGS) entry which is preliminary data.</text>
</comment>
<evidence type="ECO:0000313" key="1">
    <source>
        <dbReference type="EMBL" id="EMM74822.1"/>
    </source>
</evidence>
<sequence>MSKVPKSAQRKLQSIRFTYEKKSNRFICPTGRVLKFRTENIFMEKIVIRIFVRLVVPVVV</sequence>
<protein>
    <submittedName>
        <fullName evidence="1">Uncharacterized protein</fullName>
    </submittedName>
</protein>
<reference evidence="1 2" key="1">
    <citation type="submission" date="2013-01" db="EMBL/GenBank/DDBJ databases">
        <authorList>
            <person name="Harkins D.M."/>
            <person name="Durkin A.S."/>
            <person name="Brinkac L.M."/>
            <person name="Haft D.H."/>
            <person name="Selengut J.D."/>
            <person name="Sanka R."/>
            <person name="DePew J."/>
            <person name="Purushe J."/>
            <person name="Hospenthal D.R."/>
            <person name="Murray C.K."/>
            <person name="Pimentel G."/>
            <person name="Wasfy M."/>
            <person name="Vinetz J.M."/>
            <person name="Sutton G.G."/>
            <person name="Nierman W.C."/>
            <person name="Fouts D.E."/>
        </authorList>
    </citation>
    <scope>NUCLEOTIDE SEQUENCE [LARGE SCALE GENOMIC DNA]</scope>
    <source>
        <strain evidence="1 2">2006001855</strain>
    </source>
</reference>
<dbReference type="Proteomes" id="UP000012101">
    <property type="component" value="Unassembled WGS sequence"/>
</dbReference>
<proteinExistence type="predicted"/>
<name>M6FUB8_9LEPT</name>
<gene>
    <name evidence="1" type="ORF">LEP1GSC038_0838</name>
</gene>
<dbReference type="EMBL" id="AFJM02000002">
    <property type="protein sequence ID" value="EMM74822.1"/>
    <property type="molecule type" value="Genomic_DNA"/>
</dbReference>
<evidence type="ECO:0000313" key="2">
    <source>
        <dbReference type="Proteomes" id="UP000012101"/>
    </source>
</evidence>
<organism evidence="1 2">
    <name type="scientific">Leptospira weilii str. 2006001855</name>
    <dbReference type="NCBI Taxonomy" id="996804"/>
    <lineage>
        <taxon>Bacteria</taxon>
        <taxon>Pseudomonadati</taxon>
        <taxon>Spirochaetota</taxon>
        <taxon>Spirochaetia</taxon>
        <taxon>Leptospirales</taxon>
        <taxon>Leptospiraceae</taxon>
        <taxon>Leptospira</taxon>
    </lineage>
</organism>